<sequence>MKRAVNPCHHVSAMEIRMGKTDVAKGNQSRLVSTRGIETGREIDGLGREVDGLGREIDGLGREVDGLGRKIDGLGRKKPCGPVYFLARPFCLPTRKVGQMSTVSTP</sequence>
<gene>
    <name evidence="1" type="ORF">PoB_003066500</name>
</gene>
<name>A0AAV4A9U8_9GAST</name>
<proteinExistence type="predicted"/>
<keyword evidence="2" id="KW-1185">Reference proteome</keyword>
<protein>
    <recommendedName>
        <fullName evidence="3">t-SNARE coiled-coil homology domain-containing protein</fullName>
    </recommendedName>
</protein>
<organism evidence="1 2">
    <name type="scientific">Plakobranchus ocellatus</name>
    <dbReference type="NCBI Taxonomy" id="259542"/>
    <lineage>
        <taxon>Eukaryota</taxon>
        <taxon>Metazoa</taxon>
        <taxon>Spiralia</taxon>
        <taxon>Lophotrochozoa</taxon>
        <taxon>Mollusca</taxon>
        <taxon>Gastropoda</taxon>
        <taxon>Heterobranchia</taxon>
        <taxon>Euthyneura</taxon>
        <taxon>Panpulmonata</taxon>
        <taxon>Sacoglossa</taxon>
        <taxon>Placobranchoidea</taxon>
        <taxon>Plakobranchidae</taxon>
        <taxon>Plakobranchus</taxon>
    </lineage>
</organism>
<evidence type="ECO:0008006" key="3">
    <source>
        <dbReference type="Google" id="ProtNLM"/>
    </source>
</evidence>
<comment type="caution">
    <text evidence="1">The sequence shown here is derived from an EMBL/GenBank/DDBJ whole genome shotgun (WGS) entry which is preliminary data.</text>
</comment>
<accession>A0AAV4A9U8</accession>
<reference evidence="1 2" key="1">
    <citation type="journal article" date="2021" name="Elife">
        <title>Chloroplast acquisition without the gene transfer in kleptoplastic sea slugs, Plakobranchus ocellatus.</title>
        <authorList>
            <person name="Maeda T."/>
            <person name="Takahashi S."/>
            <person name="Yoshida T."/>
            <person name="Shimamura S."/>
            <person name="Takaki Y."/>
            <person name="Nagai Y."/>
            <person name="Toyoda A."/>
            <person name="Suzuki Y."/>
            <person name="Arimoto A."/>
            <person name="Ishii H."/>
            <person name="Satoh N."/>
            <person name="Nishiyama T."/>
            <person name="Hasebe M."/>
            <person name="Maruyama T."/>
            <person name="Minagawa J."/>
            <person name="Obokata J."/>
            <person name="Shigenobu S."/>
        </authorList>
    </citation>
    <scope>NUCLEOTIDE SEQUENCE [LARGE SCALE GENOMIC DNA]</scope>
</reference>
<dbReference type="EMBL" id="BLXT01003736">
    <property type="protein sequence ID" value="GFO04160.1"/>
    <property type="molecule type" value="Genomic_DNA"/>
</dbReference>
<evidence type="ECO:0000313" key="1">
    <source>
        <dbReference type="EMBL" id="GFO04160.1"/>
    </source>
</evidence>
<dbReference type="AlphaFoldDB" id="A0AAV4A9U8"/>
<evidence type="ECO:0000313" key="2">
    <source>
        <dbReference type="Proteomes" id="UP000735302"/>
    </source>
</evidence>
<dbReference type="Proteomes" id="UP000735302">
    <property type="component" value="Unassembled WGS sequence"/>
</dbReference>